<keyword evidence="7" id="KW-1185">Reference proteome</keyword>
<keyword evidence="1" id="KW-0285">Flavoprotein</keyword>
<evidence type="ECO:0000256" key="3">
    <source>
        <dbReference type="ARBA" id="ARBA00023002"/>
    </source>
</evidence>
<dbReference type="Proteomes" id="UP000019753">
    <property type="component" value="Unassembled WGS sequence"/>
</dbReference>
<dbReference type="PANTHER" id="PTHR42847">
    <property type="entry name" value="ALKANESULFONATE MONOOXYGENASE"/>
    <property type="match status" value="1"/>
</dbReference>
<reference evidence="6 7" key="1">
    <citation type="submission" date="2014-01" db="EMBL/GenBank/DDBJ databases">
        <title>Actinotalea ferrariae CF5-4.</title>
        <authorList>
            <person name="Chen F."/>
            <person name="Li Y."/>
            <person name="Wang G."/>
        </authorList>
    </citation>
    <scope>NUCLEOTIDE SEQUENCE [LARGE SCALE GENOMIC DNA]</scope>
    <source>
        <strain evidence="6 7">CF5-4</strain>
    </source>
</reference>
<dbReference type="InterPro" id="IPR050172">
    <property type="entry name" value="SsuD_RutA_monooxygenase"/>
</dbReference>
<dbReference type="OrthoDB" id="143323at2"/>
<name>A0A021VNL4_9CELL</name>
<accession>A0A021VNL4</accession>
<evidence type="ECO:0000256" key="1">
    <source>
        <dbReference type="ARBA" id="ARBA00022630"/>
    </source>
</evidence>
<sequence>MDLRIFTEPQQGATYDDVLRVAQATERLGFDGFFRSDHYLAMGDGDGLPGPTDAWTTLAGLARETERIRLGTLVSSATFRPPGVLAIQVAQVDQMSGGRVELGLGAGWFAAEHAAYGIPFPEKRFGLLTEQLEVLTGLWSTPVGERFAHHGDHYTLTDSPALPKPVQHAGRDGAAGVPVIVGGNGPRRTPALAARFATEYNAAFPEIADIPAAFARVRSACEEAGRPPEELVYSVALVLAVGADEAELARRAAAIGREPAELREHGVAGTVAEAVDRVGALREMGVERLYLQVLDLGDLDHLELVASEVAPQVR</sequence>
<feature type="domain" description="Luciferase-like" evidence="5">
    <location>
        <begin position="7"/>
        <end position="261"/>
    </location>
</feature>
<dbReference type="InterPro" id="IPR011251">
    <property type="entry name" value="Luciferase-like_dom"/>
</dbReference>
<dbReference type="AlphaFoldDB" id="A0A021VNL4"/>
<comment type="caution">
    <text evidence="6">The sequence shown here is derived from an EMBL/GenBank/DDBJ whole genome shotgun (WGS) entry which is preliminary data.</text>
</comment>
<keyword evidence="2" id="KW-0288">FMN</keyword>
<evidence type="ECO:0000259" key="5">
    <source>
        <dbReference type="Pfam" id="PF00296"/>
    </source>
</evidence>
<proteinExistence type="predicted"/>
<keyword evidence="4" id="KW-0503">Monooxygenase</keyword>
<evidence type="ECO:0000313" key="7">
    <source>
        <dbReference type="Proteomes" id="UP000019753"/>
    </source>
</evidence>
<gene>
    <name evidence="6" type="ORF">N866_05435</name>
</gene>
<protein>
    <submittedName>
        <fullName evidence="6">F420-dependent oxidoreductase</fullName>
    </submittedName>
</protein>
<evidence type="ECO:0000313" key="6">
    <source>
        <dbReference type="EMBL" id="EYR62769.1"/>
    </source>
</evidence>
<dbReference type="EMBL" id="AXCW01000173">
    <property type="protein sequence ID" value="EYR62769.1"/>
    <property type="molecule type" value="Genomic_DNA"/>
</dbReference>
<dbReference type="InterPro" id="IPR036661">
    <property type="entry name" value="Luciferase-like_sf"/>
</dbReference>
<dbReference type="SUPFAM" id="SSF51679">
    <property type="entry name" value="Bacterial luciferase-like"/>
    <property type="match status" value="1"/>
</dbReference>
<keyword evidence="3" id="KW-0560">Oxidoreductase</keyword>
<evidence type="ECO:0000256" key="4">
    <source>
        <dbReference type="ARBA" id="ARBA00023033"/>
    </source>
</evidence>
<dbReference type="PANTHER" id="PTHR42847:SF4">
    <property type="entry name" value="ALKANESULFONATE MONOOXYGENASE-RELATED"/>
    <property type="match status" value="1"/>
</dbReference>
<dbReference type="GO" id="GO:0008726">
    <property type="term" value="F:alkanesulfonate monooxygenase activity"/>
    <property type="evidence" value="ECO:0007669"/>
    <property type="project" value="TreeGrafter"/>
</dbReference>
<dbReference type="InterPro" id="IPR019952">
    <property type="entry name" value="F420_OxRdatse_Rv1855c_pred"/>
</dbReference>
<dbReference type="Pfam" id="PF00296">
    <property type="entry name" value="Bac_luciferase"/>
    <property type="match status" value="1"/>
</dbReference>
<dbReference type="NCBIfam" id="TIGR03560">
    <property type="entry name" value="F420_Rv1855c"/>
    <property type="match status" value="1"/>
</dbReference>
<dbReference type="GO" id="GO:0046306">
    <property type="term" value="P:alkanesulfonate catabolic process"/>
    <property type="evidence" value="ECO:0007669"/>
    <property type="project" value="TreeGrafter"/>
</dbReference>
<evidence type="ECO:0000256" key="2">
    <source>
        <dbReference type="ARBA" id="ARBA00022643"/>
    </source>
</evidence>
<dbReference type="RefSeq" id="WP_034227257.1">
    <property type="nucleotide sequence ID" value="NZ_AXCW01000173.1"/>
</dbReference>
<dbReference type="Gene3D" id="3.20.20.30">
    <property type="entry name" value="Luciferase-like domain"/>
    <property type="match status" value="1"/>
</dbReference>
<organism evidence="6 7">
    <name type="scientific">Actinotalea ferrariae CF5-4</name>
    <dbReference type="NCBI Taxonomy" id="948458"/>
    <lineage>
        <taxon>Bacteria</taxon>
        <taxon>Bacillati</taxon>
        <taxon>Actinomycetota</taxon>
        <taxon>Actinomycetes</taxon>
        <taxon>Micrococcales</taxon>
        <taxon>Cellulomonadaceae</taxon>
        <taxon>Actinotalea</taxon>
    </lineage>
</organism>